<dbReference type="PROSITE" id="PS00611">
    <property type="entry name" value="HISOL_DEHYDROGENASE"/>
    <property type="match status" value="1"/>
</dbReference>
<dbReference type="STRING" id="1801732.A2814_00440"/>
<evidence type="ECO:0000256" key="2">
    <source>
        <dbReference type="ARBA" id="ARBA00010178"/>
    </source>
</evidence>
<proteinExistence type="inferred from homology"/>
<evidence type="ECO:0000256" key="5">
    <source>
        <dbReference type="ARBA" id="ARBA00023002"/>
    </source>
</evidence>
<keyword evidence="5" id="KW-0560">Oxidoreductase</keyword>
<reference evidence="7 8" key="1">
    <citation type="journal article" date="2016" name="Nat. Commun.">
        <title>Thousands of microbial genomes shed light on interconnected biogeochemical processes in an aquifer system.</title>
        <authorList>
            <person name="Anantharaman K."/>
            <person name="Brown C.T."/>
            <person name="Hug L.A."/>
            <person name="Sharon I."/>
            <person name="Castelle C.J."/>
            <person name="Probst A.J."/>
            <person name="Thomas B.C."/>
            <person name="Singh A."/>
            <person name="Wilkins M.J."/>
            <person name="Karaoz U."/>
            <person name="Brodie E.L."/>
            <person name="Williams K.H."/>
            <person name="Hubbard S.S."/>
            <person name="Banfield J.F."/>
        </authorList>
    </citation>
    <scope>NUCLEOTIDE SEQUENCE [LARGE SCALE GENOMIC DNA]</scope>
</reference>
<dbReference type="InterPro" id="IPR012131">
    <property type="entry name" value="Hstdl_DH"/>
</dbReference>
<dbReference type="Gene3D" id="3.40.50.1980">
    <property type="entry name" value="Nitrogenase molybdenum iron protein domain"/>
    <property type="match status" value="2"/>
</dbReference>
<dbReference type="AlphaFoldDB" id="A0A1F6URJ6"/>
<dbReference type="SUPFAM" id="SSF53720">
    <property type="entry name" value="ALDH-like"/>
    <property type="match status" value="1"/>
</dbReference>
<dbReference type="FunFam" id="3.40.50.1980:FF:000026">
    <property type="entry name" value="Histidinol dehydrogenase"/>
    <property type="match status" value="1"/>
</dbReference>
<dbReference type="GO" id="GO:0004399">
    <property type="term" value="F:histidinol dehydrogenase activity"/>
    <property type="evidence" value="ECO:0007669"/>
    <property type="project" value="UniProtKB-ARBA"/>
</dbReference>
<dbReference type="InterPro" id="IPR001692">
    <property type="entry name" value="Histidinol_DH_CS"/>
</dbReference>
<accession>A0A1F6URJ6</accession>
<comment type="caution">
    <text evidence="7">The sequence shown here is derived from an EMBL/GenBank/DDBJ whole genome shotgun (WGS) entry which is preliminary data.</text>
</comment>
<evidence type="ECO:0000256" key="6">
    <source>
        <dbReference type="RuleBase" id="RU004175"/>
    </source>
</evidence>
<evidence type="ECO:0000256" key="4">
    <source>
        <dbReference type="ARBA" id="ARBA00022833"/>
    </source>
</evidence>
<dbReference type="EMBL" id="MFTI01000019">
    <property type="protein sequence ID" value="OGI59998.1"/>
    <property type="molecule type" value="Genomic_DNA"/>
</dbReference>
<gene>
    <name evidence="7" type="ORF">A2814_00440</name>
</gene>
<dbReference type="InterPro" id="IPR016161">
    <property type="entry name" value="Ald_DH/histidinol_DH"/>
</dbReference>
<dbReference type="GO" id="GO:0000105">
    <property type="term" value="P:L-histidine biosynthetic process"/>
    <property type="evidence" value="ECO:0007669"/>
    <property type="project" value="TreeGrafter"/>
</dbReference>
<dbReference type="Pfam" id="PF00815">
    <property type="entry name" value="Histidinol_dh"/>
    <property type="match status" value="1"/>
</dbReference>
<dbReference type="CDD" id="cd06572">
    <property type="entry name" value="Histidinol_dh"/>
    <property type="match status" value="1"/>
</dbReference>
<dbReference type="PANTHER" id="PTHR21256">
    <property type="entry name" value="HISTIDINOL DEHYDROGENASE HDH"/>
    <property type="match status" value="1"/>
</dbReference>
<dbReference type="NCBIfam" id="TIGR00069">
    <property type="entry name" value="hisD"/>
    <property type="match status" value="1"/>
</dbReference>
<dbReference type="GO" id="GO:0051287">
    <property type="term" value="F:NAD binding"/>
    <property type="evidence" value="ECO:0007669"/>
    <property type="project" value="InterPro"/>
</dbReference>
<evidence type="ECO:0000256" key="3">
    <source>
        <dbReference type="ARBA" id="ARBA00022723"/>
    </source>
</evidence>
<evidence type="ECO:0000313" key="8">
    <source>
        <dbReference type="Proteomes" id="UP000177869"/>
    </source>
</evidence>
<keyword evidence="4" id="KW-0862">Zinc</keyword>
<name>A0A1F6URJ6_9BACT</name>
<dbReference type="PANTHER" id="PTHR21256:SF2">
    <property type="entry name" value="HISTIDINE BIOSYNTHESIS TRIFUNCTIONAL PROTEIN"/>
    <property type="match status" value="1"/>
</dbReference>
<protein>
    <submittedName>
        <fullName evidence="7">Histidinol dehydrogenase</fullName>
    </submittedName>
</protein>
<dbReference type="Gene3D" id="1.20.5.1300">
    <property type="match status" value="1"/>
</dbReference>
<comment type="similarity">
    <text evidence="2 6">Belongs to the histidinol dehydrogenase family.</text>
</comment>
<comment type="cofactor">
    <cofactor evidence="1">
        <name>Zn(2+)</name>
        <dbReference type="ChEBI" id="CHEBI:29105"/>
    </cofactor>
</comment>
<organism evidence="7 8">
    <name type="scientific">Candidatus Nomurabacteria bacterium RIFCSPHIGHO2_01_FULL_38_19</name>
    <dbReference type="NCBI Taxonomy" id="1801732"/>
    <lineage>
        <taxon>Bacteria</taxon>
        <taxon>Candidatus Nomuraibacteriota</taxon>
    </lineage>
</organism>
<sequence>MKILSTKKYSMVRIMNIIQRKQSQKSDVEKIVWDIIQNVRKNKDKALLSLSEKFDGVKLKTFEVSREEILEAYKQESKEVIKALKAAKINIEKFHKNNVKKKETAITTTKGVKVWREFRPIEKIGLYIPGGKAAYSSTVLMLGVPAKIAGCAEIVLCVPPGKDGKIPGVVLVAADICGISKIFKVGGSQAIVAMAYGTESIPKVSKIFGPGNQYVTTAKMLVYGEVDIDMPAGPSEVLVFADITANPAWVAADLLSQLEHGEDSQAILVTESQVLASQVLAEIEKQAKNLSRKEIIKESLQKSFIVVVASEIQACELINEYAPEHLEIISKNERQILEKINNAGSVFLGPYSSEPLGDYATGSNHTLPTSGYAKMFSALSA</sequence>
<dbReference type="Proteomes" id="UP000177869">
    <property type="component" value="Unassembled WGS sequence"/>
</dbReference>
<dbReference type="GO" id="GO:0005829">
    <property type="term" value="C:cytosol"/>
    <property type="evidence" value="ECO:0007669"/>
    <property type="project" value="TreeGrafter"/>
</dbReference>
<dbReference type="FunFam" id="3.40.50.1980:FF:000001">
    <property type="entry name" value="Histidinol dehydrogenase"/>
    <property type="match status" value="1"/>
</dbReference>
<dbReference type="PRINTS" id="PR00083">
    <property type="entry name" value="HOLDHDRGNASE"/>
</dbReference>
<keyword evidence="3" id="KW-0479">Metal-binding</keyword>
<dbReference type="GO" id="GO:0046872">
    <property type="term" value="F:metal ion binding"/>
    <property type="evidence" value="ECO:0007669"/>
    <property type="project" value="UniProtKB-KW"/>
</dbReference>
<evidence type="ECO:0000256" key="1">
    <source>
        <dbReference type="ARBA" id="ARBA00001947"/>
    </source>
</evidence>
<evidence type="ECO:0000313" key="7">
    <source>
        <dbReference type="EMBL" id="OGI59998.1"/>
    </source>
</evidence>